<feature type="region of interest" description="Disordered" evidence="2">
    <location>
        <begin position="31"/>
        <end position="131"/>
    </location>
</feature>
<feature type="domain" description="J" evidence="3">
    <location>
        <begin position="5"/>
        <end position="68"/>
    </location>
</feature>
<evidence type="ECO:0000256" key="1">
    <source>
        <dbReference type="ARBA" id="ARBA00023186"/>
    </source>
</evidence>
<keyword evidence="5" id="KW-1185">Reference proteome</keyword>
<organism evidence="4 5">
    <name type="scientific">Ophiobolus disseminans</name>
    <dbReference type="NCBI Taxonomy" id="1469910"/>
    <lineage>
        <taxon>Eukaryota</taxon>
        <taxon>Fungi</taxon>
        <taxon>Dikarya</taxon>
        <taxon>Ascomycota</taxon>
        <taxon>Pezizomycotina</taxon>
        <taxon>Dothideomycetes</taxon>
        <taxon>Pleosporomycetidae</taxon>
        <taxon>Pleosporales</taxon>
        <taxon>Pleosporineae</taxon>
        <taxon>Phaeosphaeriaceae</taxon>
        <taxon>Ophiobolus</taxon>
    </lineage>
</organism>
<dbReference type="Pfam" id="PF00226">
    <property type="entry name" value="DnaJ"/>
    <property type="match status" value="1"/>
</dbReference>
<protein>
    <submittedName>
        <fullName evidence="4">DnaJ-domain-containing protein</fullName>
    </submittedName>
</protein>
<dbReference type="OrthoDB" id="10250354at2759"/>
<feature type="compositionally biased region" description="Basic and acidic residues" evidence="2">
    <location>
        <begin position="32"/>
        <end position="68"/>
    </location>
</feature>
<dbReference type="PROSITE" id="PS50076">
    <property type="entry name" value="DNAJ_2"/>
    <property type="match status" value="1"/>
</dbReference>
<gene>
    <name evidence="4" type="ORF">CC86DRAFT_466287</name>
</gene>
<dbReference type="InterPro" id="IPR036869">
    <property type="entry name" value="J_dom_sf"/>
</dbReference>
<reference evidence="4" key="1">
    <citation type="journal article" date="2020" name="Stud. Mycol.">
        <title>101 Dothideomycetes genomes: a test case for predicting lifestyles and emergence of pathogens.</title>
        <authorList>
            <person name="Haridas S."/>
            <person name="Albert R."/>
            <person name="Binder M."/>
            <person name="Bloem J."/>
            <person name="Labutti K."/>
            <person name="Salamov A."/>
            <person name="Andreopoulos B."/>
            <person name="Baker S."/>
            <person name="Barry K."/>
            <person name="Bills G."/>
            <person name="Bluhm B."/>
            <person name="Cannon C."/>
            <person name="Castanera R."/>
            <person name="Culley D."/>
            <person name="Daum C."/>
            <person name="Ezra D."/>
            <person name="Gonzalez J."/>
            <person name="Henrissat B."/>
            <person name="Kuo A."/>
            <person name="Liang C."/>
            <person name="Lipzen A."/>
            <person name="Lutzoni F."/>
            <person name="Magnuson J."/>
            <person name="Mondo S."/>
            <person name="Nolan M."/>
            <person name="Ohm R."/>
            <person name="Pangilinan J."/>
            <person name="Park H.-J."/>
            <person name="Ramirez L."/>
            <person name="Alfaro M."/>
            <person name="Sun H."/>
            <person name="Tritt A."/>
            <person name="Yoshinaga Y."/>
            <person name="Zwiers L.-H."/>
            <person name="Turgeon B."/>
            <person name="Goodwin S."/>
            <person name="Spatafora J."/>
            <person name="Crous P."/>
            <person name="Grigoriev I."/>
        </authorList>
    </citation>
    <scope>NUCLEOTIDE SEQUENCE</scope>
    <source>
        <strain evidence="4">CBS 113818</strain>
    </source>
</reference>
<dbReference type="EMBL" id="MU006224">
    <property type="protein sequence ID" value="KAF2827529.1"/>
    <property type="molecule type" value="Genomic_DNA"/>
</dbReference>
<evidence type="ECO:0000256" key="2">
    <source>
        <dbReference type="SAM" id="MobiDB-lite"/>
    </source>
</evidence>
<evidence type="ECO:0000313" key="4">
    <source>
        <dbReference type="EMBL" id="KAF2827529.1"/>
    </source>
</evidence>
<accession>A0A6A7A454</accession>
<dbReference type="CDD" id="cd06257">
    <property type="entry name" value="DnaJ"/>
    <property type="match status" value="1"/>
</dbReference>
<dbReference type="PROSITE" id="PS00636">
    <property type="entry name" value="DNAJ_1"/>
    <property type="match status" value="1"/>
</dbReference>
<dbReference type="SMART" id="SM00271">
    <property type="entry name" value="DnaJ"/>
    <property type="match status" value="1"/>
</dbReference>
<name>A0A6A7A454_9PLEO</name>
<dbReference type="InterPro" id="IPR001623">
    <property type="entry name" value="DnaJ_domain"/>
</dbReference>
<dbReference type="AlphaFoldDB" id="A0A6A7A454"/>
<sequence length="256" mass="29367">MAERDYYADLNITQYATNTQIKMAFHALAKQHHPDKSGSNDTSDFRRAREAYEKLTDSTTRKEYDRTYQHKRAYYQTAEGPTYTSKPTRTAAYEAEEAEREFRQNRPTRPQPRPRPYSPPPTKPSRKFNEPSYTYYTGKAYTAWEKRDTAYRSRHPEYEQNLPPPPTSSSAHGLQVQMSSHPSTTQRCTLRTQNWSVQLAGSDICVFCLTSTTSCSRCPGCEALACRTCLRQIIEKERSSGFAGFNSKTQYWASGG</sequence>
<dbReference type="InterPro" id="IPR018253">
    <property type="entry name" value="DnaJ_domain_CS"/>
</dbReference>
<dbReference type="PANTHER" id="PTHR44145">
    <property type="entry name" value="DNAJ HOMOLOG SUBFAMILY A MEMBER 3, MITOCHONDRIAL"/>
    <property type="match status" value="1"/>
</dbReference>
<dbReference type="Gene3D" id="1.10.287.110">
    <property type="entry name" value="DnaJ domain"/>
    <property type="match status" value="1"/>
</dbReference>
<dbReference type="Proteomes" id="UP000799424">
    <property type="component" value="Unassembled WGS sequence"/>
</dbReference>
<dbReference type="InterPro" id="IPR051938">
    <property type="entry name" value="Apopto_cytoskel_mod"/>
</dbReference>
<evidence type="ECO:0000259" key="3">
    <source>
        <dbReference type="PROSITE" id="PS50076"/>
    </source>
</evidence>
<keyword evidence="1" id="KW-0143">Chaperone</keyword>
<dbReference type="PANTHER" id="PTHR44145:SF3">
    <property type="entry name" value="DNAJ HOMOLOG SUBFAMILY A MEMBER 3, MITOCHONDRIAL"/>
    <property type="match status" value="1"/>
</dbReference>
<evidence type="ECO:0000313" key="5">
    <source>
        <dbReference type="Proteomes" id="UP000799424"/>
    </source>
</evidence>
<feature type="compositionally biased region" description="Pro residues" evidence="2">
    <location>
        <begin position="109"/>
        <end position="123"/>
    </location>
</feature>
<dbReference type="SUPFAM" id="SSF46565">
    <property type="entry name" value="Chaperone J-domain"/>
    <property type="match status" value="1"/>
</dbReference>
<proteinExistence type="predicted"/>